<evidence type="ECO:0000313" key="2">
    <source>
        <dbReference type="Proteomes" id="UP000053780"/>
    </source>
</evidence>
<protein>
    <submittedName>
        <fullName evidence="1">Uncharacterized protein</fullName>
    </submittedName>
</protein>
<dbReference type="Proteomes" id="UP000053780">
    <property type="component" value="Unassembled WGS sequence"/>
</dbReference>
<sequence length="117" mass="13497">MTWDCVVTTYHKKYIKELGIQPSLEAYIQSLVLNKTLESISLERRRRHDQGDAGEEEVERQVEKLVEFNFKYVEGITMDPINNNQGKILDSEDLTSNTECEIKESHIISSVPEHEAS</sequence>
<keyword evidence="2" id="KW-1185">Reference proteome</keyword>
<name>T0MB66_9MICR</name>
<evidence type="ECO:0000313" key="1">
    <source>
        <dbReference type="EMBL" id="EQB60431.1"/>
    </source>
</evidence>
<organism evidence="1 2">
    <name type="scientific">Vairimorpha apis BRL 01</name>
    <dbReference type="NCBI Taxonomy" id="1037528"/>
    <lineage>
        <taxon>Eukaryota</taxon>
        <taxon>Fungi</taxon>
        <taxon>Fungi incertae sedis</taxon>
        <taxon>Microsporidia</taxon>
        <taxon>Nosematidae</taxon>
        <taxon>Vairimorpha</taxon>
    </lineage>
</organism>
<accession>T0MB66</accession>
<dbReference type="HOGENOM" id="CLU_108130_1_0_1"/>
<gene>
    <name evidence="1" type="ORF">NAPIS_ORF02006</name>
</gene>
<dbReference type="EMBL" id="KE647288">
    <property type="protein sequence ID" value="EQB60431.1"/>
    <property type="molecule type" value="Genomic_DNA"/>
</dbReference>
<proteinExistence type="predicted"/>
<dbReference type="AlphaFoldDB" id="T0MB66"/>
<reference evidence="1 2" key="1">
    <citation type="journal article" date="2013" name="BMC Genomics">
        <title>Genome sequencing and comparative genomics of honey bee microsporidia, Nosema apis reveal novel insights into host-parasite interactions.</title>
        <authorList>
            <person name="Chen Yp."/>
            <person name="Pettis J.S."/>
            <person name="Zhao Y."/>
            <person name="Liu X."/>
            <person name="Tallon L.J."/>
            <person name="Sadzewicz L.D."/>
            <person name="Li R."/>
            <person name="Zheng H."/>
            <person name="Huang S."/>
            <person name="Zhang X."/>
            <person name="Hamilton M.C."/>
            <person name="Pernal S.F."/>
            <person name="Melathopoulos A.P."/>
            <person name="Yan X."/>
            <person name="Evans J.D."/>
        </authorList>
    </citation>
    <scope>NUCLEOTIDE SEQUENCE [LARGE SCALE GENOMIC DNA]</scope>
    <source>
        <strain evidence="1 2">BRL 01</strain>
    </source>
</reference>
<dbReference type="VEuPathDB" id="MicrosporidiaDB:NAPIS_ORF02006"/>